<gene>
    <name evidence="3" type="ORF">EG850_06315</name>
</gene>
<protein>
    <submittedName>
        <fullName evidence="3">PucR family transcriptional regulator</fullName>
    </submittedName>
</protein>
<dbReference type="AlphaFoldDB" id="A0A3P3VW33"/>
<dbReference type="Pfam" id="PF07905">
    <property type="entry name" value="PucR"/>
    <property type="match status" value="1"/>
</dbReference>
<dbReference type="PANTHER" id="PTHR33744:SF1">
    <property type="entry name" value="DNA-BINDING TRANSCRIPTIONAL ACTIVATOR ADER"/>
    <property type="match status" value="1"/>
</dbReference>
<name>A0A3P3VW33_9MICO</name>
<evidence type="ECO:0000313" key="4">
    <source>
        <dbReference type="Proteomes" id="UP000274391"/>
    </source>
</evidence>
<accession>A0A3P3VW33</accession>
<feature type="domain" description="PucR C-terminal helix-turn-helix" evidence="2">
    <location>
        <begin position="479"/>
        <end position="536"/>
    </location>
</feature>
<dbReference type="Gene3D" id="1.10.10.2840">
    <property type="entry name" value="PucR C-terminal helix-turn-helix domain"/>
    <property type="match status" value="1"/>
</dbReference>
<sequence>MPVTVRSLIDRTELGLKLLEVPEGSASWDAATLDAEIAWAHASDLTDPTPWLEAGQLLLTDGSHLDPETLSEADAAAYVARLRRVGLTGLGYAVGVVHDEVPARLAEACIRAGLPLIVVPKTVPFIRIIRHVADVIAEDRNRSIKWSLDAQRAIARATLRPDGLAATLRELEVQLGGWVALYDRLGRRVPVRTQSQPPAEVIDNLDAEVAATLAAGRRAATRISGAGQDITLQTIGPTERLNGVLAVGAAVPLGRAGSDLLASVIGIASIAIEQGRELDQARRELRTGVFELYRAGSVEAAARTLERIGSWVPQGQVRLAVVSGVAELGTLLEQLELHARSAPFGYARVEDELILYWDAERTVDVDVEMAATYGLKQEARAAVLPERLGEPPEVARIISAVAERGFVVGVSSMVEVTAIDEGLREAHTALRRAVQPGQVVEFGRLADQGMLAWLEANEGELPAGRLLAPLLERADAQALVESVRVWFAHNCAWDPAARELGIHRHTLRGRVDAVGEICGLDLSNFAARAELWAALQLV</sequence>
<dbReference type="InterPro" id="IPR025736">
    <property type="entry name" value="PucR_C-HTH_dom"/>
</dbReference>
<keyword evidence="4" id="KW-1185">Reference proteome</keyword>
<dbReference type="InterPro" id="IPR012914">
    <property type="entry name" value="PucR_dom"/>
</dbReference>
<evidence type="ECO:0000259" key="2">
    <source>
        <dbReference type="Pfam" id="PF13556"/>
    </source>
</evidence>
<organism evidence="3 4">
    <name type="scientific">Gulosibacter macacae</name>
    <dbReference type="NCBI Taxonomy" id="2488791"/>
    <lineage>
        <taxon>Bacteria</taxon>
        <taxon>Bacillati</taxon>
        <taxon>Actinomycetota</taxon>
        <taxon>Actinomycetes</taxon>
        <taxon>Micrococcales</taxon>
        <taxon>Microbacteriaceae</taxon>
        <taxon>Gulosibacter</taxon>
    </lineage>
</organism>
<dbReference type="RefSeq" id="WP_124971627.1">
    <property type="nucleotide sequence ID" value="NZ_RQVS01000006.1"/>
</dbReference>
<dbReference type="PANTHER" id="PTHR33744">
    <property type="entry name" value="CARBOHYDRATE DIACID REGULATOR"/>
    <property type="match status" value="1"/>
</dbReference>
<dbReference type="Pfam" id="PF13556">
    <property type="entry name" value="HTH_30"/>
    <property type="match status" value="1"/>
</dbReference>
<feature type="domain" description="Purine catabolism PurC-like" evidence="1">
    <location>
        <begin position="30"/>
        <end position="136"/>
    </location>
</feature>
<evidence type="ECO:0000259" key="1">
    <source>
        <dbReference type="Pfam" id="PF07905"/>
    </source>
</evidence>
<comment type="caution">
    <text evidence="3">The sequence shown here is derived from an EMBL/GenBank/DDBJ whole genome shotgun (WGS) entry which is preliminary data.</text>
</comment>
<dbReference type="InterPro" id="IPR051448">
    <property type="entry name" value="CdaR-like_regulators"/>
</dbReference>
<dbReference type="EMBL" id="RQVS01000006">
    <property type="protein sequence ID" value="RRJ87011.1"/>
    <property type="molecule type" value="Genomic_DNA"/>
</dbReference>
<proteinExistence type="predicted"/>
<dbReference type="OrthoDB" id="8450798at2"/>
<evidence type="ECO:0000313" key="3">
    <source>
        <dbReference type="EMBL" id="RRJ87011.1"/>
    </source>
</evidence>
<dbReference type="Proteomes" id="UP000274391">
    <property type="component" value="Unassembled WGS sequence"/>
</dbReference>
<reference evidence="3 4" key="1">
    <citation type="submission" date="2018-11" db="EMBL/GenBank/DDBJ databases">
        <title>YIM 102482-1 draft genome.</title>
        <authorList>
            <person name="Li G."/>
            <person name="Jiang Y."/>
        </authorList>
    </citation>
    <scope>NUCLEOTIDE SEQUENCE [LARGE SCALE GENOMIC DNA]</scope>
    <source>
        <strain evidence="3 4">YIM 102482-1</strain>
    </source>
</reference>
<dbReference type="InterPro" id="IPR042070">
    <property type="entry name" value="PucR_C-HTH_sf"/>
</dbReference>